<dbReference type="EMBL" id="FWWW01000055">
    <property type="protein sequence ID" value="SMB90855.1"/>
    <property type="molecule type" value="Genomic_DNA"/>
</dbReference>
<evidence type="ECO:0000256" key="1">
    <source>
        <dbReference type="SAM" id="SignalP"/>
    </source>
</evidence>
<dbReference type="RefSeq" id="WP_084444533.1">
    <property type="nucleotide sequence ID" value="NZ_FWWW01000055.1"/>
</dbReference>
<keyword evidence="1" id="KW-0732">Signal</keyword>
<keyword evidence="3" id="KW-1185">Reference proteome</keyword>
<dbReference type="AlphaFoldDB" id="A0A1W1VC09"/>
<dbReference type="OrthoDB" id="857844at2"/>
<feature type="chain" id="PRO_5013026333" description="Secretion system C-terminal sorting domain-containing protein" evidence="1">
    <location>
        <begin position="27"/>
        <end position="797"/>
    </location>
</feature>
<proteinExistence type="predicted"/>
<dbReference type="Proteomes" id="UP000192266">
    <property type="component" value="Unassembled WGS sequence"/>
</dbReference>
<evidence type="ECO:0000313" key="2">
    <source>
        <dbReference type="EMBL" id="SMB90855.1"/>
    </source>
</evidence>
<reference evidence="2 3" key="1">
    <citation type="submission" date="2017-04" db="EMBL/GenBank/DDBJ databases">
        <authorList>
            <person name="Afonso C.L."/>
            <person name="Miller P.J."/>
            <person name="Scott M.A."/>
            <person name="Spackman E."/>
            <person name="Goraichik I."/>
            <person name="Dimitrov K.M."/>
            <person name="Suarez D.L."/>
            <person name="Swayne D.E."/>
        </authorList>
    </citation>
    <scope>NUCLEOTIDE SEQUENCE [LARGE SCALE GENOMIC DNA]</scope>
    <source>
        <strain evidence="2 3">DSM 11622</strain>
    </source>
</reference>
<dbReference type="STRING" id="645990.SAMN00120144_0583"/>
<dbReference type="Gene3D" id="2.60.40.10">
    <property type="entry name" value="Immunoglobulins"/>
    <property type="match status" value="1"/>
</dbReference>
<accession>A0A1W1VC09</accession>
<sequence length="797" mass="85996">MKSLHNAVTALGAVFLSLGVPQVAQAQLRTPIIDGVSSLTEYGNEYEASNPSDSNRESLWRVTWDDEYLYVAVEKAILTESAIIYIDSDPQSTVNAGGGALRGFDYDATNGKLPFRADAAVFANRNTRQYSVFQRERNEWGPQNDYTQTPGFYADKGFIDEEQPEKKQPGEYYVREFKVRWADISVTGKRPENFNWVGHNGYGIDGPFIGDEECNLPGRTCKNPNIRGGIYGQVPRENPFGEREGDFTWSYYFTVLNSSTGSDNSAFGPSLGLATSRASYPQLFSYTHLSGDAANFGGFRAYDFTLNAPGVTITRTGPNGTVEWNILGNLVVGANSTLNFDPSIAPLNLSGDIIIDPSGSFSFQNAAGRFRVGGDILFSTPTSFRTSAEVILTGNGDQTISGGNYRALIAEGGSVKTITSNLTVTESLILSSGTLATGSNTVRLVPGARLTETSSGYLLGRVSTATVAPITASNPSSDFGGIGLTLTRGGNDEPGSVNVLRITGGRGLLQGGVNPNTNVTIARRFLIDNGSTNNSGTSVTLTFNYRDSNPNELNGNLEVQNRLKLYESANLSDPTVGPYQLVTGNVSNIVNADANTLTFIGQLRLNRFFSLSSDNAPLPVELISFTGKAEGNNVRLNWATASELQNKGFEIEHRTDLSEWKNIGFVVGNGTTSQRHLYTYLDRLAVAGGNNYYRLRQIDLDGKAVYSQPVTVKLGGNGPVAFSVSPVPTTDVLTLNGLSAGKHVAEIYNARGQRVMRQEFSDSAPATLSVRALPVGVYMVRVLGANRSTQNARFIKQ</sequence>
<evidence type="ECO:0000313" key="3">
    <source>
        <dbReference type="Proteomes" id="UP000192266"/>
    </source>
</evidence>
<evidence type="ECO:0008006" key="4">
    <source>
        <dbReference type="Google" id="ProtNLM"/>
    </source>
</evidence>
<dbReference type="NCBIfam" id="TIGR04183">
    <property type="entry name" value="Por_Secre_tail"/>
    <property type="match status" value="1"/>
</dbReference>
<dbReference type="InterPro" id="IPR026444">
    <property type="entry name" value="Secre_tail"/>
</dbReference>
<name>A0A1W1VC09_9BACT</name>
<protein>
    <recommendedName>
        <fullName evidence="4">Secretion system C-terminal sorting domain-containing protein</fullName>
    </recommendedName>
</protein>
<feature type="signal peptide" evidence="1">
    <location>
        <begin position="1"/>
        <end position="26"/>
    </location>
</feature>
<dbReference type="InterPro" id="IPR013783">
    <property type="entry name" value="Ig-like_fold"/>
</dbReference>
<gene>
    <name evidence="2" type="ORF">SAMN00120144_0583</name>
</gene>
<organism evidence="2 3">
    <name type="scientific">Hymenobacter roseosalivarius DSM 11622</name>
    <dbReference type="NCBI Taxonomy" id="645990"/>
    <lineage>
        <taxon>Bacteria</taxon>
        <taxon>Pseudomonadati</taxon>
        <taxon>Bacteroidota</taxon>
        <taxon>Cytophagia</taxon>
        <taxon>Cytophagales</taxon>
        <taxon>Hymenobacteraceae</taxon>
        <taxon>Hymenobacter</taxon>
    </lineage>
</organism>